<dbReference type="OrthoDB" id="2931152at2"/>
<dbReference type="EMBL" id="VDGH01000001">
    <property type="protein sequence ID" value="TQR17122.1"/>
    <property type="molecule type" value="Genomic_DNA"/>
</dbReference>
<dbReference type="PROSITE" id="PS51257">
    <property type="entry name" value="PROKAR_LIPOPROTEIN"/>
    <property type="match status" value="1"/>
</dbReference>
<comment type="caution">
    <text evidence="1">The sequence shown here is derived from an EMBL/GenBank/DDBJ whole genome shotgun (WGS) entry which is preliminary data.</text>
</comment>
<keyword evidence="2" id="KW-1185">Reference proteome</keyword>
<sequence length="111" mass="12311">MMKRFYLSLLLLLGVVAILGCEEQIQENEIVMEGIVAAVDAHEVFVYEEQDAETMILPEEEVISKSIQASYFGFDEEISGIEVGDKVKVWYDALDTSLPGSGHGTKIVILD</sequence>
<evidence type="ECO:0000313" key="1">
    <source>
        <dbReference type="EMBL" id="TQR17122.1"/>
    </source>
</evidence>
<proteinExistence type="predicted"/>
<accession>A0A544TI40</accession>
<dbReference type="InterPro" id="IPR012340">
    <property type="entry name" value="NA-bd_OB-fold"/>
</dbReference>
<dbReference type="Proteomes" id="UP000317316">
    <property type="component" value="Unassembled WGS sequence"/>
</dbReference>
<gene>
    <name evidence="1" type="ORF">FG382_02975</name>
</gene>
<name>A0A544TI40_9BACI</name>
<reference evidence="1 2" key="1">
    <citation type="submission" date="2019-05" db="EMBL/GenBank/DDBJ databases">
        <title>Psychrobacillus vulpis sp. nov., a new species isolated from feces of a red fox that inhabits in The Tablas de Daimiel Natural Park, Albacete, Spain.</title>
        <authorList>
            <person name="Rodriguez M."/>
            <person name="Reina J.C."/>
            <person name="Bejar V."/>
            <person name="Llamas I."/>
        </authorList>
    </citation>
    <scope>NUCLEOTIDE SEQUENCE [LARGE SCALE GENOMIC DNA]</scope>
    <source>
        <strain evidence="1 2">NEAU-3TGS17</strain>
    </source>
</reference>
<dbReference type="AlphaFoldDB" id="A0A544TI40"/>
<organism evidence="1 2">
    <name type="scientific">Psychrobacillus lasiicapitis</name>
    <dbReference type="NCBI Taxonomy" id="1636719"/>
    <lineage>
        <taxon>Bacteria</taxon>
        <taxon>Bacillati</taxon>
        <taxon>Bacillota</taxon>
        <taxon>Bacilli</taxon>
        <taxon>Bacillales</taxon>
        <taxon>Bacillaceae</taxon>
        <taxon>Psychrobacillus</taxon>
    </lineage>
</organism>
<evidence type="ECO:0000313" key="2">
    <source>
        <dbReference type="Proteomes" id="UP000317316"/>
    </source>
</evidence>
<dbReference type="InterPro" id="IPR021598">
    <property type="entry name" value="DUF3221"/>
</dbReference>
<dbReference type="Pfam" id="PF11518">
    <property type="entry name" value="DUF3221"/>
    <property type="match status" value="1"/>
</dbReference>
<protein>
    <submittedName>
        <fullName evidence="1">DUF3221 domain-containing protein</fullName>
    </submittedName>
</protein>
<dbReference type="Gene3D" id="2.40.50.140">
    <property type="entry name" value="Nucleic acid-binding proteins"/>
    <property type="match status" value="1"/>
</dbReference>